<dbReference type="InterPro" id="IPR016055">
    <property type="entry name" value="A-D-PHexomutase_a/b/a-I/II/III"/>
</dbReference>
<evidence type="ECO:0000259" key="11">
    <source>
        <dbReference type="Pfam" id="PF02879"/>
    </source>
</evidence>
<dbReference type="GO" id="GO:0000287">
    <property type="term" value="F:magnesium ion binding"/>
    <property type="evidence" value="ECO:0007669"/>
    <property type="project" value="UniProtKB-UniRule"/>
</dbReference>
<feature type="domain" description="Alpha-D-phosphohexomutase alpha/beta/alpha" evidence="12">
    <location>
        <begin position="295"/>
        <end position="402"/>
    </location>
</feature>
<comment type="PTM">
    <text evidence="6">Activated by phosphorylation.</text>
</comment>
<dbReference type="PRINTS" id="PR00509">
    <property type="entry name" value="PGMPMM"/>
</dbReference>
<sequence>MMGTLRFAHPAHSGWIVGWAKRSVPVKSSERSKKMARQYFGTDGIRGRVGEGAITPDFMLRLGYAAGKVLGQMAGGKRSGRRSILIGKDTRVSGYMFEAALEAGLINAGVDVGLLGPMPTPAIAYLTRTFHAQAGIVISASHNPYQDNGIKFFSAQGAKLPDQVEHEIEAALELPMATAADLGKAWRIDDAAARYIEFCKASTPWGFSLEGLKIVLDCANGATYHIAPKVFRELGAEVTAIGVSPNGLNINLECGSTKPQQLQQAVLEQGADLGIAFDGDGDRVLFVDKHGELIDGDQLLFLIAMHRQQFLGGCSGVVGTLMSNYGFELALRERQIPFERAKVGDRYVLEKMHANGWTLGGESSGHIICADATTTGDGIVSALQVMRAVCDFGEPLHELKARMNMLPQHMINVRLAHRDGVLDHADVRAAVSEAEAQLADSGRVLLRPSGTEPLIRVMVEGRDSALVERLAQQISDVVERVGNS</sequence>
<evidence type="ECO:0000256" key="4">
    <source>
        <dbReference type="ARBA" id="ARBA00022842"/>
    </source>
</evidence>
<dbReference type="STRING" id="494016.SAMN04487965_1379"/>
<keyword evidence="2 6" id="KW-0597">Phosphoprotein</keyword>
<comment type="catalytic activity">
    <reaction evidence="6 8">
        <text>alpha-D-glucosamine 1-phosphate = D-glucosamine 6-phosphate</text>
        <dbReference type="Rhea" id="RHEA:23424"/>
        <dbReference type="ChEBI" id="CHEBI:58516"/>
        <dbReference type="ChEBI" id="CHEBI:58725"/>
        <dbReference type="EC" id="5.4.2.10"/>
    </reaction>
</comment>
<comment type="cofactor">
    <cofactor evidence="6">
        <name>Mg(2+)</name>
        <dbReference type="ChEBI" id="CHEBI:18420"/>
    </cofactor>
    <text evidence="6">Binds 1 Mg(2+) ion per subunit.</text>
</comment>
<dbReference type="Pfam" id="PF00408">
    <property type="entry name" value="PGM_PMM_IV"/>
    <property type="match status" value="1"/>
</dbReference>
<evidence type="ECO:0000256" key="6">
    <source>
        <dbReference type="HAMAP-Rule" id="MF_01554"/>
    </source>
</evidence>
<dbReference type="Gene3D" id="3.40.120.10">
    <property type="entry name" value="Alpha-D-Glucose-1,6-Bisphosphate, subunit A, domain 3"/>
    <property type="match status" value="3"/>
</dbReference>
<dbReference type="NCBIfam" id="TIGR01455">
    <property type="entry name" value="glmM"/>
    <property type="match status" value="1"/>
</dbReference>
<dbReference type="InterPro" id="IPR050060">
    <property type="entry name" value="Phosphoglucosamine_mutase"/>
</dbReference>
<dbReference type="Proteomes" id="UP000184170">
    <property type="component" value="Unassembled WGS sequence"/>
</dbReference>
<dbReference type="InterPro" id="IPR005845">
    <property type="entry name" value="A-D-PHexomutase_a/b/a-II"/>
</dbReference>
<keyword evidence="14" id="KW-1185">Reference proteome</keyword>
<dbReference type="EC" id="5.4.2.10" evidence="6 8"/>
<dbReference type="FunFam" id="3.40.120.10:FF:000003">
    <property type="entry name" value="Phosphoglucosamine mutase"/>
    <property type="match status" value="1"/>
</dbReference>
<evidence type="ECO:0000256" key="2">
    <source>
        <dbReference type="ARBA" id="ARBA00022553"/>
    </source>
</evidence>
<dbReference type="FunFam" id="3.40.120.10:FF:000001">
    <property type="entry name" value="Phosphoglucosamine mutase"/>
    <property type="match status" value="1"/>
</dbReference>
<feature type="domain" description="Alpha-D-phosphohexomutase alpha/beta/alpha" evidence="10">
    <location>
        <begin position="37"/>
        <end position="172"/>
    </location>
</feature>
<evidence type="ECO:0000256" key="8">
    <source>
        <dbReference type="RuleBase" id="RU004327"/>
    </source>
</evidence>
<dbReference type="GO" id="GO:0006048">
    <property type="term" value="P:UDP-N-acetylglucosamine biosynthetic process"/>
    <property type="evidence" value="ECO:0007669"/>
    <property type="project" value="TreeGrafter"/>
</dbReference>
<dbReference type="InterPro" id="IPR005844">
    <property type="entry name" value="A-D-PHexomutase_a/b/a-I"/>
</dbReference>
<feature type="domain" description="Alpha-D-phosphohexomutase C-terminal" evidence="9">
    <location>
        <begin position="410"/>
        <end position="476"/>
    </location>
</feature>
<comment type="function">
    <text evidence="6 8">Catalyzes the conversion of glucosamine-6-phosphate to glucosamine-1-phosphate.</text>
</comment>
<keyword evidence="4 6" id="KW-0460">Magnesium</keyword>
<evidence type="ECO:0000259" key="12">
    <source>
        <dbReference type="Pfam" id="PF02880"/>
    </source>
</evidence>
<dbReference type="InterPro" id="IPR006352">
    <property type="entry name" value="GlmM_bact"/>
</dbReference>
<organism evidence="13 14">
    <name type="scientific">Microbulbifer donghaiensis</name>
    <dbReference type="NCBI Taxonomy" id="494016"/>
    <lineage>
        <taxon>Bacteria</taxon>
        <taxon>Pseudomonadati</taxon>
        <taxon>Pseudomonadota</taxon>
        <taxon>Gammaproteobacteria</taxon>
        <taxon>Cellvibrionales</taxon>
        <taxon>Microbulbiferaceae</taxon>
        <taxon>Microbulbifer</taxon>
    </lineage>
</organism>
<dbReference type="InterPro" id="IPR016066">
    <property type="entry name" value="A-D-PHexomutase_CS"/>
</dbReference>
<feature type="binding site" evidence="6">
    <location>
        <position position="278"/>
    </location>
    <ligand>
        <name>Mg(2+)</name>
        <dbReference type="ChEBI" id="CHEBI:18420"/>
    </ligand>
</feature>
<evidence type="ECO:0000259" key="10">
    <source>
        <dbReference type="Pfam" id="PF02878"/>
    </source>
</evidence>
<dbReference type="EMBL" id="FQVA01000001">
    <property type="protein sequence ID" value="SHF10488.1"/>
    <property type="molecule type" value="Genomic_DNA"/>
</dbReference>
<feature type="binding site" description="via phosphate group" evidence="6">
    <location>
        <position position="141"/>
    </location>
    <ligand>
        <name>Mg(2+)</name>
        <dbReference type="ChEBI" id="CHEBI:18420"/>
    </ligand>
</feature>
<dbReference type="AlphaFoldDB" id="A0A1M4YXQ6"/>
<feature type="modified residue" description="Phosphoserine" evidence="6">
    <location>
        <position position="141"/>
    </location>
</feature>
<dbReference type="GO" id="GO:0005975">
    <property type="term" value="P:carbohydrate metabolic process"/>
    <property type="evidence" value="ECO:0007669"/>
    <property type="project" value="InterPro"/>
</dbReference>
<feature type="binding site" evidence="6">
    <location>
        <position position="282"/>
    </location>
    <ligand>
        <name>Mg(2+)</name>
        <dbReference type="ChEBI" id="CHEBI:18420"/>
    </ligand>
</feature>
<feature type="binding site" evidence="6">
    <location>
        <position position="280"/>
    </location>
    <ligand>
        <name>Mg(2+)</name>
        <dbReference type="ChEBI" id="CHEBI:18420"/>
    </ligand>
</feature>
<keyword evidence="3 6" id="KW-0479">Metal-binding</keyword>
<evidence type="ECO:0000259" key="9">
    <source>
        <dbReference type="Pfam" id="PF00408"/>
    </source>
</evidence>
<gene>
    <name evidence="6" type="primary">glmM</name>
    <name evidence="13" type="ORF">SAMN04487965_1379</name>
</gene>
<dbReference type="GO" id="GO:0004615">
    <property type="term" value="F:phosphomannomutase activity"/>
    <property type="evidence" value="ECO:0007669"/>
    <property type="project" value="TreeGrafter"/>
</dbReference>
<dbReference type="PANTHER" id="PTHR42946">
    <property type="entry name" value="PHOSPHOHEXOSE MUTASE"/>
    <property type="match status" value="1"/>
</dbReference>
<dbReference type="InterPro" id="IPR036900">
    <property type="entry name" value="A-D-PHexomutase_C_sf"/>
</dbReference>
<accession>A0A1M4YXQ6</accession>
<dbReference type="GO" id="GO:0005829">
    <property type="term" value="C:cytosol"/>
    <property type="evidence" value="ECO:0007669"/>
    <property type="project" value="TreeGrafter"/>
</dbReference>
<dbReference type="SUPFAM" id="SSF53738">
    <property type="entry name" value="Phosphoglucomutase, first 3 domains"/>
    <property type="match status" value="3"/>
</dbReference>
<name>A0A1M4YXQ6_9GAMM</name>
<dbReference type="GO" id="GO:0008966">
    <property type="term" value="F:phosphoglucosamine mutase activity"/>
    <property type="evidence" value="ECO:0007669"/>
    <property type="project" value="UniProtKB-UniRule"/>
</dbReference>
<feature type="domain" description="Alpha-D-phosphohexomutase alpha/beta/alpha" evidence="11">
    <location>
        <begin position="195"/>
        <end position="291"/>
    </location>
</feature>
<dbReference type="InterPro" id="IPR005843">
    <property type="entry name" value="A-D-PHexomutase_C"/>
</dbReference>
<dbReference type="PANTHER" id="PTHR42946:SF1">
    <property type="entry name" value="PHOSPHOGLUCOMUTASE (ALPHA-D-GLUCOSE-1,6-BISPHOSPHATE-DEPENDENT)"/>
    <property type="match status" value="1"/>
</dbReference>
<dbReference type="Pfam" id="PF02879">
    <property type="entry name" value="PGM_PMM_II"/>
    <property type="match status" value="1"/>
</dbReference>
<dbReference type="NCBIfam" id="NF008139">
    <property type="entry name" value="PRK10887.1"/>
    <property type="match status" value="1"/>
</dbReference>
<dbReference type="CDD" id="cd05802">
    <property type="entry name" value="GlmM"/>
    <property type="match status" value="1"/>
</dbReference>
<protein>
    <recommendedName>
        <fullName evidence="6 8">Phosphoglucosamine mutase</fullName>
        <ecNumber evidence="6 8">5.4.2.10</ecNumber>
    </recommendedName>
</protein>
<evidence type="ECO:0000313" key="14">
    <source>
        <dbReference type="Proteomes" id="UP000184170"/>
    </source>
</evidence>
<evidence type="ECO:0000256" key="7">
    <source>
        <dbReference type="RuleBase" id="RU004326"/>
    </source>
</evidence>
<evidence type="ECO:0000256" key="5">
    <source>
        <dbReference type="ARBA" id="ARBA00023235"/>
    </source>
</evidence>
<evidence type="ECO:0000256" key="1">
    <source>
        <dbReference type="ARBA" id="ARBA00010231"/>
    </source>
</evidence>
<dbReference type="PROSITE" id="PS00710">
    <property type="entry name" value="PGM_PMM"/>
    <property type="match status" value="1"/>
</dbReference>
<dbReference type="SUPFAM" id="SSF55957">
    <property type="entry name" value="Phosphoglucomutase, C-terminal domain"/>
    <property type="match status" value="1"/>
</dbReference>
<dbReference type="Pfam" id="PF02880">
    <property type="entry name" value="PGM_PMM_III"/>
    <property type="match status" value="1"/>
</dbReference>
<dbReference type="Pfam" id="PF02878">
    <property type="entry name" value="PGM_PMM_I"/>
    <property type="match status" value="1"/>
</dbReference>
<evidence type="ECO:0000313" key="13">
    <source>
        <dbReference type="EMBL" id="SHF10488.1"/>
    </source>
</evidence>
<reference evidence="14" key="1">
    <citation type="submission" date="2016-11" db="EMBL/GenBank/DDBJ databases">
        <authorList>
            <person name="Varghese N."/>
            <person name="Submissions S."/>
        </authorList>
    </citation>
    <scope>NUCLEOTIDE SEQUENCE [LARGE SCALE GENOMIC DNA]</scope>
    <source>
        <strain evidence="14">CGMCC 1.7063</strain>
    </source>
</reference>
<comment type="similarity">
    <text evidence="1 6 7">Belongs to the phosphohexose mutase family.</text>
</comment>
<feature type="active site" description="Phosphoserine intermediate" evidence="6">
    <location>
        <position position="141"/>
    </location>
</feature>
<dbReference type="HAMAP" id="MF_01554_B">
    <property type="entry name" value="GlmM_B"/>
    <property type="match status" value="1"/>
</dbReference>
<keyword evidence="5 6" id="KW-0413">Isomerase</keyword>
<proteinExistence type="inferred from homology"/>
<dbReference type="InterPro" id="IPR005846">
    <property type="entry name" value="A-D-PHexomutase_a/b/a-III"/>
</dbReference>
<dbReference type="GO" id="GO:0009252">
    <property type="term" value="P:peptidoglycan biosynthetic process"/>
    <property type="evidence" value="ECO:0007669"/>
    <property type="project" value="TreeGrafter"/>
</dbReference>
<dbReference type="Gene3D" id="3.30.310.50">
    <property type="entry name" value="Alpha-D-phosphohexomutase, C-terminal domain"/>
    <property type="match status" value="1"/>
</dbReference>
<evidence type="ECO:0000256" key="3">
    <source>
        <dbReference type="ARBA" id="ARBA00022723"/>
    </source>
</evidence>
<dbReference type="FunFam" id="3.30.310.50:FF:000001">
    <property type="entry name" value="Phosphoglucosamine mutase"/>
    <property type="match status" value="1"/>
</dbReference>
<dbReference type="InterPro" id="IPR005841">
    <property type="entry name" value="Alpha-D-phosphohexomutase_SF"/>
</dbReference>